<keyword evidence="12" id="KW-1185">Reference proteome</keyword>
<comment type="similarity">
    <text evidence="1 8">Belongs to the NDK family.</text>
</comment>
<organism evidence="11 12">
    <name type="scientific">Physocladia obscura</name>
    <dbReference type="NCBI Taxonomy" id="109957"/>
    <lineage>
        <taxon>Eukaryota</taxon>
        <taxon>Fungi</taxon>
        <taxon>Fungi incertae sedis</taxon>
        <taxon>Chytridiomycota</taxon>
        <taxon>Chytridiomycota incertae sedis</taxon>
        <taxon>Chytridiomycetes</taxon>
        <taxon>Chytridiales</taxon>
        <taxon>Chytriomycetaceae</taxon>
        <taxon>Physocladia</taxon>
    </lineage>
</organism>
<dbReference type="SMART" id="SM00562">
    <property type="entry name" value="NDK"/>
    <property type="match status" value="3"/>
</dbReference>
<evidence type="ECO:0000256" key="1">
    <source>
        <dbReference type="ARBA" id="ARBA00008142"/>
    </source>
</evidence>
<comment type="caution">
    <text evidence="8">Lacks conserved residue(s) required for the propagation of feature annotation.</text>
</comment>
<feature type="domain" description="Nucleoside diphosphate kinase-like" evidence="10">
    <location>
        <begin position="195"/>
        <end position="332"/>
    </location>
</feature>
<dbReference type="PANTHER" id="PTHR46161">
    <property type="entry name" value="NUCLEOSIDE DIPHOSPHATE KINASE"/>
    <property type="match status" value="1"/>
</dbReference>
<evidence type="ECO:0000256" key="4">
    <source>
        <dbReference type="ARBA" id="ARBA00022741"/>
    </source>
</evidence>
<dbReference type="AlphaFoldDB" id="A0AAD5T666"/>
<dbReference type="PROSITE" id="PS00469">
    <property type="entry name" value="NDPK"/>
    <property type="match status" value="1"/>
</dbReference>
<dbReference type="InterPro" id="IPR023005">
    <property type="entry name" value="Nucleoside_diP_kinase_AS"/>
</dbReference>
<feature type="coiled-coil region" evidence="9">
    <location>
        <begin position="360"/>
        <end position="390"/>
    </location>
</feature>
<gene>
    <name evidence="11" type="primary">NME8_1</name>
    <name evidence="11" type="ORF">HK100_006079</name>
</gene>
<evidence type="ECO:0000313" key="12">
    <source>
        <dbReference type="Proteomes" id="UP001211907"/>
    </source>
</evidence>
<protein>
    <recommendedName>
        <fullName evidence="2">Nucleoside diphosphate kinase</fullName>
    </recommendedName>
</protein>
<dbReference type="GO" id="GO:0009117">
    <property type="term" value="P:nucleotide metabolic process"/>
    <property type="evidence" value="ECO:0007669"/>
    <property type="project" value="UniProtKB-KW"/>
</dbReference>
<dbReference type="SUPFAM" id="SSF54919">
    <property type="entry name" value="Nucleoside diphosphate kinase, NDK"/>
    <property type="match status" value="4"/>
</dbReference>
<dbReference type="GO" id="GO:0005524">
    <property type="term" value="F:ATP binding"/>
    <property type="evidence" value="ECO:0007669"/>
    <property type="project" value="UniProtKB-KW"/>
</dbReference>
<dbReference type="Proteomes" id="UP001211907">
    <property type="component" value="Unassembled WGS sequence"/>
</dbReference>
<dbReference type="Gene3D" id="3.30.70.141">
    <property type="entry name" value="Nucleoside diphosphate kinase-like domain"/>
    <property type="match status" value="4"/>
</dbReference>
<keyword evidence="7" id="KW-0546">Nucleotide metabolism</keyword>
<reference evidence="11" key="1">
    <citation type="submission" date="2020-05" db="EMBL/GenBank/DDBJ databases">
        <title>Phylogenomic resolution of chytrid fungi.</title>
        <authorList>
            <person name="Stajich J.E."/>
            <person name="Amses K."/>
            <person name="Simmons R."/>
            <person name="Seto K."/>
            <person name="Myers J."/>
            <person name="Bonds A."/>
            <person name="Quandt C.A."/>
            <person name="Barry K."/>
            <person name="Liu P."/>
            <person name="Grigoriev I."/>
            <person name="Longcore J.E."/>
            <person name="James T.Y."/>
        </authorList>
    </citation>
    <scope>NUCLEOTIDE SEQUENCE</scope>
    <source>
        <strain evidence="11">JEL0513</strain>
    </source>
</reference>
<comment type="caution">
    <text evidence="11">The sequence shown here is derived from an EMBL/GenBank/DDBJ whole genome shotgun (WGS) entry which is preliminary data.</text>
</comment>
<name>A0AAD5T666_9FUNG</name>
<dbReference type="EMBL" id="JADGJH010000282">
    <property type="protein sequence ID" value="KAJ3131711.1"/>
    <property type="molecule type" value="Genomic_DNA"/>
</dbReference>
<accession>A0AAD5T666</accession>
<evidence type="ECO:0000259" key="10">
    <source>
        <dbReference type="SMART" id="SM00562"/>
    </source>
</evidence>
<evidence type="ECO:0000256" key="9">
    <source>
        <dbReference type="SAM" id="Coils"/>
    </source>
</evidence>
<dbReference type="PANTHER" id="PTHR46161:SF3">
    <property type="entry name" value="NUCLEOSIDE DIPHOSPHATE KINASE DDB_G0292928-RELATED"/>
    <property type="match status" value="1"/>
</dbReference>
<sequence>MVLDDETFPIIKFITPEAFIAAPVEQQFQDLAITEIQAPQLQRSSINTSNRAISSIDPNSELTARLNDESTAEHTFAMLKPDVMTPSIIDDVMSTLYHNRGPILAMELSKVNGIEAWRQIVGPRDPKDARLDKPKSLRGMYGKDSLMNSFHASDGPISADREIALIFSNVDQKSYLTMPYIAPTNSRSLQSSGIPQKSLAVIKPNAMLKIDQIIDKIVARGFQITKREEVLLTVERAQELSLEFLETPQFEESVQVLMSAPVLCLSLKGENAIENWLEMLGPSDPEVARAIFPQSMRAQFGIDAVNNGLHGSLNVEIAIQQLHSFFPHYLNKTSSIGSIFKSPIGSRRASQAGSRQNLANESLRASVSVLEEQRREMKAAADVVSRQAAEAIAAEAAYTTVERSLALIKPDTYPGKKDEIMAMILADGFEVIAEKEESFTREKAELFYKEHEGKNFYVELTEWISSAPIYALILERVNGIKKWRNLAGPANSNKARAEFPNSVRGLFGTYGLKNAVHGSDSSESATREIEIVFGPEFSSVPELQNTLALIKPDAYPEHKDKIILMVKDANFAIIKQSESMLSKEKAKEIFDRHAGDEFYEEFLTWICSSSIYVMILEKRGAIKEWIALAGPIK</sequence>
<evidence type="ECO:0000256" key="5">
    <source>
        <dbReference type="ARBA" id="ARBA00022777"/>
    </source>
</evidence>
<evidence type="ECO:0000256" key="7">
    <source>
        <dbReference type="ARBA" id="ARBA00023080"/>
    </source>
</evidence>
<evidence type="ECO:0000256" key="8">
    <source>
        <dbReference type="PROSITE-ProRule" id="PRU00706"/>
    </source>
</evidence>
<keyword evidence="6" id="KW-0067">ATP-binding</keyword>
<dbReference type="InterPro" id="IPR034907">
    <property type="entry name" value="NDK-like_dom"/>
</dbReference>
<keyword evidence="4" id="KW-0547">Nucleotide-binding</keyword>
<evidence type="ECO:0000256" key="6">
    <source>
        <dbReference type="ARBA" id="ARBA00022840"/>
    </source>
</evidence>
<keyword evidence="5" id="KW-0418">Kinase</keyword>
<evidence type="ECO:0000256" key="2">
    <source>
        <dbReference type="ARBA" id="ARBA00017632"/>
    </source>
</evidence>
<evidence type="ECO:0000256" key="3">
    <source>
        <dbReference type="ARBA" id="ARBA00022679"/>
    </source>
</evidence>
<feature type="domain" description="Nucleoside diphosphate kinase-like" evidence="10">
    <location>
        <begin position="401"/>
        <end position="541"/>
    </location>
</feature>
<keyword evidence="3" id="KW-0808">Transferase</keyword>
<dbReference type="InterPro" id="IPR036850">
    <property type="entry name" value="NDK-like_dom_sf"/>
</dbReference>
<keyword evidence="9" id="KW-0175">Coiled coil</keyword>
<dbReference type="GO" id="GO:0016301">
    <property type="term" value="F:kinase activity"/>
    <property type="evidence" value="ECO:0007669"/>
    <property type="project" value="UniProtKB-KW"/>
</dbReference>
<proteinExistence type="inferred from homology"/>
<evidence type="ECO:0000313" key="11">
    <source>
        <dbReference type="EMBL" id="KAJ3131711.1"/>
    </source>
</evidence>
<dbReference type="PROSITE" id="PS51374">
    <property type="entry name" value="NDPK_LIKE"/>
    <property type="match status" value="4"/>
</dbReference>
<feature type="domain" description="Nucleoside diphosphate kinase-like" evidence="10">
    <location>
        <begin position="72"/>
        <end position="174"/>
    </location>
</feature>
<dbReference type="Pfam" id="PF00334">
    <property type="entry name" value="NDK"/>
    <property type="match status" value="4"/>
</dbReference>